<sequence>MQKIQKKQEKQELHEQKTQVTQEKMETQEKAEIQEKESKNVNMDDVKLQCTENSLKQNMMELLDALLQNIDKSNFNTGTTNVSFFETKTFVEMEMGIKMEMEMVMRMGMGMGMEIEPAKEVVANSTESISLFIQNCPLGINISFLQKKVNRSQLKDLAKKLSIHCLRVARVCVLLSNTSHERCGVLLQRDLFYKEQQSVIPSISWKNDNTKNSNFTHSKHFFTLNTCFKKDNSLKEYLETKIQKNFVGLLLFGLRHVPVLFHFFFFLKKNY</sequence>
<gene>
    <name evidence="3" type="ORF">RFI_04146</name>
</gene>
<dbReference type="Proteomes" id="UP000023152">
    <property type="component" value="Unassembled WGS sequence"/>
</dbReference>
<proteinExistence type="predicted"/>
<feature type="transmembrane region" description="Helical" evidence="2">
    <location>
        <begin position="246"/>
        <end position="267"/>
    </location>
</feature>
<dbReference type="EMBL" id="ASPP01003795">
    <property type="protein sequence ID" value="ETO32961.1"/>
    <property type="molecule type" value="Genomic_DNA"/>
</dbReference>
<evidence type="ECO:0000256" key="1">
    <source>
        <dbReference type="SAM" id="MobiDB-lite"/>
    </source>
</evidence>
<keyword evidence="4" id="KW-1185">Reference proteome</keyword>
<protein>
    <submittedName>
        <fullName evidence="3">Uncharacterized protein</fullName>
    </submittedName>
</protein>
<accession>X6P433</accession>
<keyword evidence="2" id="KW-1133">Transmembrane helix</keyword>
<evidence type="ECO:0000313" key="3">
    <source>
        <dbReference type="EMBL" id="ETO32961.1"/>
    </source>
</evidence>
<dbReference type="AlphaFoldDB" id="X6P433"/>
<feature type="region of interest" description="Disordered" evidence="1">
    <location>
        <begin position="1"/>
        <end position="37"/>
    </location>
</feature>
<keyword evidence="2" id="KW-0472">Membrane</keyword>
<evidence type="ECO:0000313" key="4">
    <source>
        <dbReference type="Proteomes" id="UP000023152"/>
    </source>
</evidence>
<reference evidence="3 4" key="1">
    <citation type="journal article" date="2013" name="Curr. Biol.">
        <title>The Genome of the Foraminiferan Reticulomyxa filosa.</title>
        <authorList>
            <person name="Glockner G."/>
            <person name="Hulsmann N."/>
            <person name="Schleicher M."/>
            <person name="Noegel A.A."/>
            <person name="Eichinger L."/>
            <person name="Gallinger C."/>
            <person name="Pawlowski J."/>
            <person name="Sierra R."/>
            <person name="Euteneuer U."/>
            <person name="Pillet L."/>
            <person name="Moustafa A."/>
            <person name="Platzer M."/>
            <person name="Groth M."/>
            <person name="Szafranski K."/>
            <person name="Schliwa M."/>
        </authorList>
    </citation>
    <scope>NUCLEOTIDE SEQUENCE [LARGE SCALE GENOMIC DNA]</scope>
</reference>
<keyword evidence="2" id="KW-0812">Transmembrane</keyword>
<comment type="caution">
    <text evidence="3">The sequence shown here is derived from an EMBL/GenBank/DDBJ whole genome shotgun (WGS) entry which is preliminary data.</text>
</comment>
<evidence type="ECO:0000256" key="2">
    <source>
        <dbReference type="SAM" id="Phobius"/>
    </source>
</evidence>
<organism evidence="3 4">
    <name type="scientific">Reticulomyxa filosa</name>
    <dbReference type="NCBI Taxonomy" id="46433"/>
    <lineage>
        <taxon>Eukaryota</taxon>
        <taxon>Sar</taxon>
        <taxon>Rhizaria</taxon>
        <taxon>Retaria</taxon>
        <taxon>Foraminifera</taxon>
        <taxon>Monothalamids</taxon>
        <taxon>Reticulomyxidae</taxon>
        <taxon>Reticulomyxa</taxon>
    </lineage>
</organism>
<name>X6P433_RETFI</name>